<gene>
    <name evidence="1" type="ORF">LMG22037_05328</name>
</gene>
<evidence type="ECO:0000313" key="1">
    <source>
        <dbReference type="EMBL" id="CAB3727976.1"/>
    </source>
</evidence>
<reference evidence="1 2" key="1">
    <citation type="submission" date="2020-04" db="EMBL/GenBank/DDBJ databases">
        <authorList>
            <person name="De Canck E."/>
        </authorList>
    </citation>
    <scope>NUCLEOTIDE SEQUENCE [LARGE SCALE GENOMIC DNA]</scope>
    <source>
        <strain evidence="1 2">LMG 22037</strain>
    </source>
</reference>
<dbReference type="Proteomes" id="UP000494249">
    <property type="component" value="Unassembled WGS sequence"/>
</dbReference>
<organism evidence="1 2">
    <name type="scientific">Paraburkholderia phenoliruptrix</name>
    <dbReference type="NCBI Taxonomy" id="252970"/>
    <lineage>
        <taxon>Bacteria</taxon>
        <taxon>Pseudomonadati</taxon>
        <taxon>Pseudomonadota</taxon>
        <taxon>Betaproteobacteria</taxon>
        <taxon>Burkholderiales</taxon>
        <taxon>Burkholderiaceae</taxon>
        <taxon>Paraburkholderia</taxon>
    </lineage>
</organism>
<accession>A0A6J5C6P6</accession>
<dbReference type="AlphaFoldDB" id="A0A6J5C6P6"/>
<evidence type="ECO:0000313" key="2">
    <source>
        <dbReference type="Proteomes" id="UP000494249"/>
    </source>
</evidence>
<proteinExistence type="predicted"/>
<name>A0A6J5C6P6_9BURK</name>
<protein>
    <submittedName>
        <fullName evidence="1">Uncharacterized protein</fullName>
    </submittedName>
</protein>
<dbReference type="EMBL" id="CADIKB010000037">
    <property type="protein sequence ID" value="CAB3727976.1"/>
    <property type="molecule type" value="Genomic_DNA"/>
</dbReference>
<sequence>MQYEGLIRDAHEESLESLELSRPDKVLVSVLAHWVQHVAPLEPLPMSASDAIALAECVHKAIGGKYCRV</sequence>